<proteinExistence type="evidence at transcript level"/>
<dbReference type="AlphaFoldDB" id="Q3MJS3"/>
<protein>
    <submittedName>
        <fullName evidence="1">SJCHGC07294 protein</fullName>
    </submittedName>
</protein>
<organism evidence="1">
    <name type="scientific">Schistosoma japonicum</name>
    <name type="common">Blood fluke</name>
    <dbReference type="NCBI Taxonomy" id="6182"/>
    <lineage>
        <taxon>Eukaryota</taxon>
        <taxon>Metazoa</taxon>
        <taxon>Spiralia</taxon>
        <taxon>Lophotrochozoa</taxon>
        <taxon>Platyhelminthes</taxon>
        <taxon>Trematoda</taxon>
        <taxon>Digenea</taxon>
        <taxon>Strigeidida</taxon>
        <taxon>Schistosomatoidea</taxon>
        <taxon>Schistosomatidae</taxon>
        <taxon>Schistosoma</taxon>
    </lineage>
</organism>
<sequence length="85" mass="9466">NADITDCDRDKETSPKLQDLRSLPDFAALCSFLTSFGSDLGIHLTFPQLCDFLALQNSGIKHNSSSIFFFCNLFINDSHVNSSYV</sequence>
<evidence type="ECO:0000313" key="1">
    <source>
        <dbReference type="EMBL" id="ABA40868.1"/>
    </source>
</evidence>
<accession>Q3MJS3</accession>
<reference evidence="1" key="1">
    <citation type="submission" date="2005-01" db="EMBL/GenBank/DDBJ databases">
        <authorList>
            <person name="Han Z."/>
        </authorList>
    </citation>
    <scope>NUCLEOTIDE SEQUENCE</scope>
</reference>
<feature type="non-terminal residue" evidence="1">
    <location>
        <position position="1"/>
    </location>
</feature>
<reference evidence="1" key="2">
    <citation type="journal article" date="2006" name="PLoS Pathog.">
        <title>New perspectives on host-parasite interplay by comparative transcriptomic and proteomic analyses of Schistosoma japonicum.</title>
        <authorList>
            <person name="Liu F."/>
            <person name="Lu J."/>
            <person name="Hu W."/>
            <person name="Wang S.Y."/>
            <person name="Cui S.J."/>
            <person name="Chi M."/>
            <person name="Yan Q."/>
            <person name="Wang X.R."/>
            <person name="Song H.D."/>
            <person name="Xu X.N."/>
            <person name="Wang J.J."/>
            <person name="Zhang X.L."/>
            <person name="Zhang X."/>
            <person name="Wang Z.Q."/>
            <person name="Xue C.L."/>
            <person name="Brindley P.J."/>
            <person name="McManus D.P."/>
            <person name="Yang P.Y."/>
            <person name="Feng Z."/>
            <person name="Chen Z."/>
            <person name="Han Z.G."/>
        </authorList>
    </citation>
    <scope>NUCLEOTIDE SEQUENCE</scope>
</reference>
<dbReference type="EMBL" id="AY915515">
    <property type="protein sequence ID" value="ABA40868.1"/>
    <property type="molecule type" value="mRNA"/>
</dbReference>
<name>Q3MJS3_SCHJA</name>